<evidence type="ECO:0000313" key="1">
    <source>
        <dbReference type="EMBL" id="SHK20747.1"/>
    </source>
</evidence>
<dbReference type="OrthoDB" id="1093942at2"/>
<dbReference type="Proteomes" id="UP000184364">
    <property type="component" value="Unassembled WGS sequence"/>
</dbReference>
<dbReference type="AlphaFoldDB" id="A0A1M6QL57"/>
<name>A0A1M6QL57_9FLAO</name>
<reference evidence="2" key="1">
    <citation type="submission" date="2016-11" db="EMBL/GenBank/DDBJ databases">
        <authorList>
            <person name="Varghese N."/>
            <person name="Submissions S."/>
        </authorList>
    </citation>
    <scope>NUCLEOTIDE SEQUENCE [LARGE SCALE GENOMIC DNA]</scope>
    <source>
        <strain evidence="2">DSM 26899</strain>
    </source>
</reference>
<sequence>MNNYKKEISDKICYTDLVYGRINKKLNIDLSNDKIEEMILTILAETNETGYEKKGKNIYITNLERNIKLTINSNTNRIITADKLNKITRNRNIKS</sequence>
<keyword evidence="2" id="KW-1185">Reference proteome</keyword>
<gene>
    <name evidence="1" type="ORF">SAMN05444267_10027</name>
</gene>
<dbReference type="InterPro" id="IPR024229">
    <property type="entry name" value="DUF3781"/>
</dbReference>
<dbReference type="Pfam" id="PF12636">
    <property type="entry name" value="DUF3781"/>
    <property type="match status" value="1"/>
</dbReference>
<proteinExistence type="predicted"/>
<evidence type="ECO:0008006" key="3">
    <source>
        <dbReference type="Google" id="ProtNLM"/>
    </source>
</evidence>
<accession>A0A1M6QL57</accession>
<dbReference type="EMBL" id="FRAV01000002">
    <property type="protein sequence ID" value="SHK20747.1"/>
    <property type="molecule type" value="Genomic_DNA"/>
</dbReference>
<dbReference type="STRING" id="1302687.SAMN05444267_10027"/>
<dbReference type="RefSeq" id="WP_073290517.1">
    <property type="nucleotide sequence ID" value="NZ_FRAV01000002.1"/>
</dbReference>
<evidence type="ECO:0000313" key="2">
    <source>
        <dbReference type="Proteomes" id="UP000184364"/>
    </source>
</evidence>
<protein>
    <recommendedName>
        <fullName evidence="3">DUF3781 domain-containing protein</fullName>
    </recommendedName>
</protein>
<organism evidence="1 2">
    <name type="scientific">Chryseobacterium polytrichastri</name>
    <dbReference type="NCBI Taxonomy" id="1302687"/>
    <lineage>
        <taxon>Bacteria</taxon>
        <taxon>Pseudomonadati</taxon>
        <taxon>Bacteroidota</taxon>
        <taxon>Flavobacteriia</taxon>
        <taxon>Flavobacteriales</taxon>
        <taxon>Weeksellaceae</taxon>
        <taxon>Chryseobacterium group</taxon>
        <taxon>Chryseobacterium</taxon>
    </lineage>
</organism>